<dbReference type="GO" id="GO:0016020">
    <property type="term" value="C:membrane"/>
    <property type="evidence" value="ECO:0007669"/>
    <property type="project" value="UniProtKB-SubCell"/>
</dbReference>
<dbReference type="PANTHER" id="PTHR42829:SF1">
    <property type="entry name" value="INORGANIC CARBON TRANSPORTER SUBUNIT DABB-RELATED"/>
    <property type="match status" value="1"/>
</dbReference>
<keyword evidence="10" id="KW-1185">Reference proteome</keyword>
<dbReference type="InterPro" id="IPR001516">
    <property type="entry name" value="Proton_antipo_N"/>
</dbReference>
<keyword evidence="4 6" id="KW-0472">Membrane</keyword>
<dbReference type="GO" id="GO:0015990">
    <property type="term" value="P:electron transport coupled proton transport"/>
    <property type="evidence" value="ECO:0007669"/>
    <property type="project" value="TreeGrafter"/>
</dbReference>
<evidence type="ECO:0000313" key="10">
    <source>
        <dbReference type="Proteomes" id="UP000239425"/>
    </source>
</evidence>
<dbReference type="InterPro" id="IPR001750">
    <property type="entry name" value="ND/Mrp_TM"/>
</dbReference>
<feature type="transmembrane region" description="Helical" evidence="6">
    <location>
        <begin position="67"/>
        <end position="86"/>
    </location>
</feature>
<dbReference type="PRINTS" id="PR01434">
    <property type="entry name" value="NADHDHGNASE5"/>
</dbReference>
<evidence type="ECO:0000259" key="8">
    <source>
        <dbReference type="Pfam" id="PF00662"/>
    </source>
</evidence>
<dbReference type="Pfam" id="PF00361">
    <property type="entry name" value="Proton_antipo_M"/>
    <property type="match status" value="1"/>
</dbReference>
<evidence type="ECO:0000256" key="4">
    <source>
        <dbReference type="ARBA" id="ARBA00023136"/>
    </source>
</evidence>
<comment type="subcellular location">
    <subcellularLocation>
        <location evidence="1">Endomembrane system</location>
        <topology evidence="1">Multi-pass membrane protein</topology>
    </subcellularLocation>
    <subcellularLocation>
        <location evidence="5">Membrane</location>
        <topology evidence="5">Multi-pass membrane protein</topology>
    </subcellularLocation>
</comment>
<feature type="transmembrane region" description="Helical" evidence="6">
    <location>
        <begin position="173"/>
        <end position="192"/>
    </location>
</feature>
<feature type="transmembrane region" description="Helical" evidence="6">
    <location>
        <begin position="348"/>
        <end position="368"/>
    </location>
</feature>
<feature type="transmembrane region" description="Helical" evidence="6">
    <location>
        <begin position="101"/>
        <end position="119"/>
    </location>
</feature>
<evidence type="ECO:0000256" key="5">
    <source>
        <dbReference type="RuleBase" id="RU000320"/>
    </source>
</evidence>
<sequence>MSITDVFSLFHVDILSIVMISLVSFMGTIVGIFSKNYMKGDALYYRFFLNIFLLIFSVIFMTISDNILIFLISWVCCNILMTQLMIHKATWKAAKASGTLAFRNFTLGFVFIVLAFFLLYRATGSFSIQYIVHHSNDSFYEIAALGMLLMSAMTQSAIWPFHLWLTSSLNSPTPVSAIMHAGIVNGGGFLLVRFAPLYFSTPKILDVIFIAGLVSALLGSVWKLMQYDVKRMLACSTMGQMGFMLVQCGLGLFGAALAHLCWHGMFKAYLFLASGGSAQETRLDLGYPPNLVCFFCALLCGAWGSYVFSIINHHQWLPLDTTLIPVGIVFITGAQLALMILRSRPIKRFLLGMTLTTVVAVLYGTNVYVFDLILSPLRLMQPNPLHPFHISLLIIMTLSWGFILFVRYSNTQSELPCWVLNIYVKMLNTSQPHPSTVTTHHNGYDLGRI</sequence>
<dbReference type="GO" id="GO:0008137">
    <property type="term" value="F:NADH dehydrogenase (ubiquinone) activity"/>
    <property type="evidence" value="ECO:0007669"/>
    <property type="project" value="InterPro"/>
</dbReference>
<dbReference type="Proteomes" id="UP000239425">
    <property type="component" value="Unassembled WGS sequence"/>
</dbReference>
<feature type="domain" description="NADH-Ubiquinone oxidoreductase (complex I) chain 5 N-terminal" evidence="8">
    <location>
        <begin position="10"/>
        <end position="48"/>
    </location>
</feature>
<evidence type="ECO:0000256" key="2">
    <source>
        <dbReference type="ARBA" id="ARBA00022692"/>
    </source>
</evidence>
<keyword evidence="3 6" id="KW-1133">Transmembrane helix</keyword>
<feature type="transmembrane region" description="Helical" evidence="6">
    <location>
        <begin position="388"/>
        <end position="406"/>
    </location>
</feature>
<comment type="caution">
    <text evidence="9">The sequence shown here is derived from an EMBL/GenBank/DDBJ whole genome shotgun (WGS) entry which is preliminary data.</text>
</comment>
<evidence type="ECO:0000313" key="9">
    <source>
        <dbReference type="EMBL" id="PPE03693.1"/>
    </source>
</evidence>
<evidence type="ECO:0000256" key="1">
    <source>
        <dbReference type="ARBA" id="ARBA00004127"/>
    </source>
</evidence>
<evidence type="ECO:0000256" key="6">
    <source>
        <dbReference type="SAM" id="Phobius"/>
    </source>
</evidence>
<dbReference type="GO" id="GO:0003954">
    <property type="term" value="F:NADH dehydrogenase activity"/>
    <property type="evidence" value="ECO:0007669"/>
    <property type="project" value="TreeGrafter"/>
</dbReference>
<feature type="transmembrane region" description="Helical" evidence="6">
    <location>
        <begin position="291"/>
        <end position="311"/>
    </location>
</feature>
<feature type="transmembrane region" description="Helical" evidence="6">
    <location>
        <begin position="139"/>
        <end position="161"/>
    </location>
</feature>
<feature type="transmembrane region" description="Helical" evidence="6">
    <location>
        <begin position="323"/>
        <end position="341"/>
    </location>
</feature>
<feature type="transmembrane region" description="Helical" evidence="6">
    <location>
        <begin position="242"/>
        <end position="262"/>
    </location>
</feature>
<dbReference type="EMBL" id="PHHC01000083">
    <property type="protein sequence ID" value="PPE03693.1"/>
    <property type="molecule type" value="Genomic_DNA"/>
</dbReference>
<protein>
    <submittedName>
        <fullName evidence="9">NADH-quinone oxidoreductase subunit L</fullName>
    </submittedName>
</protein>
<accession>A0A2S5R8S7</accession>
<dbReference type="Pfam" id="PF00662">
    <property type="entry name" value="Proton_antipo_N"/>
    <property type="match status" value="1"/>
</dbReference>
<feature type="transmembrane region" description="Helical" evidence="6">
    <location>
        <begin position="12"/>
        <end position="31"/>
    </location>
</feature>
<dbReference type="PANTHER" id="PTHR42829">
    <property type="entry name" value="NADH-UBIQUINONE OXIDOREDUCTASE CHAIN 5"/>
    <property type="match status" value="1"/>
</dbReference>
<evidence type="ECO:0000256" key="3">
    <source>
        <dbReference type="ARBA" id="ARBA00022989"/>
    </source>
</evidence>
<dbReference type="GO" id="GO:0012505">
    <property type="term" value="C:endomembrane system"/>
    <property type="evidence" value="ECO:0007669"/>
    <property type="project" value="UniProtKB-SubCell"/>
</dbReference>
<dbReference type="AlphaFoldDB" id="A0A2S5R8S7"/>
<feature type="transmembrane region" description="Helical" evidence="6">
    <location>
        <begin position="204"/>
        <end position="222"/>
    </location>
</feature>
<proteinExistence type="predicted"/>
<name>A0A2S5R8S7_9PROT</name>
<dbReference type="GO" id="GO:0042773">
    <property type="term" value="P:ATP synthesis coupled electron transport"/>
    <property type="evidence" value="ECO:0007669"/>
    <property type="project" value="InterPro"/>
</dbReference>
<gene>
    <name evidence="9" type="ORF">HCUR_00831</name>
</gene>
<dbReference type="InterPro" id="IPR003945">
    <property type="entry name" value="NU5C-like"/>
</dbReference>
<dbReference type="RefSeq" id="WP_104206852.1">
    <property type="nucleotide sequence ID" value="NZ_PHHC01000083.1"/>
</dbReference>
<reference evidence="9 10" key="1">
    <citation type="submission" date="2017-11" db="EMBL/GenBank/DDBJ databases">
        <title>Comparative genomic analysis of Holospora spp., intranuclear symbionts of paramecia.</title>
        <authorList>
            <person name="Garushyants S.K."/>
            <person name="Beliavskaya A."/>
            <person name="Malko D.B."/>
            <person name="Logacheva M.D."/>
            <person name="Rautian M.S."/>
            <person name="Gelfand M.S."/>
        </authorList>
    </citation>
    <scope>NUCLEOTIDE SEQUENCE [LARGE SCALE GENOMIC DNA]</scope>
    <source>
        <strain evidence="10">02AZ16</strain>
    </source>
</reference>
<feature type="domain" description="NADH:quinone oxidoreductase/Mrp antiporter transmembrane" evidence="7">
    <location>
        <begin position="64"/>
        <end position="278"/>
    </location>
</feature>
<keyword evidence="2 5" id="KW-0812">Transmembrane</keyword>
<feature type="transmembrane region" description="Helical" evidence="6">
    <location>
        <begin position="43"/>
        <end position="60"/>
    </location>
</feature>
<dbReference type="OrthoDB" id="9811798at2"/>
<evidence type="ECO:0000259" key="7">
    <source>
        <dbReference type="Pfam" id="PF00361"/>
    </source>
</evidence>
<organism evidence="9 10">
    <name type="scientific">Holospora curviuscula</name>
    <dbReference type="NCBI Taxonomy" id="1082868"/>
    <lineage>
        <taxon>Bacteria</taxon>
        <taxon>Pseudomonadati</taxon>
        <taxon>Pseudomonadota</taxon>
        <taxon>Alphaproteobacteria</taxon>
        <taxon>Holosporales</taxon>
        <taxon>Holosporaceae</taxon>
        <taxon>Holospora</taxon>
    </lineage>
</organism>